<dbReference type="AlphaFoldDB" id="A0A7C9RG61"/>
<evidence type="ECO:0000313" key="2">
    <source>
        <dbReference type="EMBL" id="NGX96000.1"/>
    </source>
</evidence>
<dbReference type="InterPro" id="IPR021937">
    <property type="entry name" value="DUF3551"/>
</dbReference>
<dbReference type="Pfam" id="PF12071">
    <property type="entry name" value="DUF3551"/>
    <property type="match status" value="1"/>
</dbReference>
<feature type="signal peptide" evidence="1">
    <location>
        <begin position="1"/>
        <end position="23"/>
    </location>
</feature>
<comment type="caution">
    <text evidence="2">The sequence shown here is derived from an EMBL/GenBank/DDBJ whole genome shotgun (WGS) entry which is preliminary data.</text>
</comment>
<accession>A0A7C9RG61</accession>
<reference evidence="2" key="1">
    <citation type="submission" date="2020-02" db="EMBL/GenBank/DDBJ databases">
        <title>Draft genome sequence of Candidatus Afipia apatlaquensis IBT-C3, a potential strain for decolorization of textile dyes.</title>
        <authorList>
            <person name="Sanchez-Reyes A."/>
            <person name="Breton-Deval L."/>
            <person name="Mangelson H."/>
            <person name="Sanchez-Flores A."/>
        </authorList>
    </citation>
    <scope>NUCLEOTIDE SEQUENCE [LARGE SCALE GENOMIC DNA]</scope>
    <source>
        <strain evidence="2">IBT-C3</strain>
    </source>
</reference>
<proteinExistence type="predicted"/>
<keyword evidence="1" id="KW-0732">Signal</keyword>
<evidence type="ECO:0000256" key="1">
    <source>
        <dbReference type="SAM" id="SignalP"/>
    </source>
</evidence>
<evidence type="ECO:0000313" key="3">
    <source>
        <dbReference type="Proteomes" id="UP000480266"/>
    </source>
</evidence>
<feature type="chain" id="PRO_5028883599" evidence="1">
    <location>
        <begin position="24"/>
        <end position="65"/>
    </location>
</feature>
<keyword evidence="3" id="KW-1185">Reference proteome</keyword>
<name>A0A7C9RG61_9BRAD</name>
<protein>
    <submittedName>
        <fullName evidence="2">DUF3551 domain-containing protein</fullName>
    </submittedName>
</protein>
<sequence>MKILLIALALATASFAFIGQADARGYRYCLKSSPGPGDCRYASYQQCKASASGVGGTCVRNYGRR</sequence>
<gene>
    <name evidence="2" type="ORF">G4V63_12465</name>
</gene>
<dbReference type="Proteomes" id="UP000480266">
    <property type="component" value="Unassembled WGS sequence"/>
</dbReference>
<organism evidence="2 3">
    <name type="scientific">Candidatus Afipia apatlaquensis</name>
    <dbReference type="NCBI Taxonomy" id="2712852"/>
    <lineage>
        <taxon>Bacteria</taxon>
        <taxon>Pseudomonadati</taxon>
        <taxon>Pseudomonadota</taxon>
        <taxon>Alphaproteobacteria</taxon>
        <taxon>Hyphomicrobiales</taxon>
        <taxon>Nitrobacteraceae</taxon>
        <taxon>Afipia</taxon>
    </lineage>
</organism>
<dbReference type="EMBL" id="JAAMRR010000655">
    <property type="protein sequence ID" value="NGX96000.1"/>
    <property type="molecule type" value="Genomic_DNA"/>
</dbReference>